<dbReference type="Proteomes" id="UP000034215">
    <property type="component" value="Unassembled WGS sequence"/>
</dbReference>
<organism evidence="1 2">
    <name type="scientific">Candidatus Woesebacteria bacterium GW2011_GWB1_40_12</name>
    <dbReference type="NCBI Taxonomy" id="1618576"/>
    <lineage>
        <taxon>Bacteria</taxon>
        <taxon>Candidatus Woeseibacteriota</taxon>
    </lineage>
</organism>
<proteinExistence type="predicted"/>
<protein>
    <submittedName>
        <fullName evidence="1">Uncharacterized protein</fullName>
    </submittedName>
</protein>
<dbReference type="AlphaFoldDB" id="A0A0G0QXZ7"/>
<dbReference type="EMBL" id="LBYA01000023">
    <property type="protein sequence ID" value="KKR42321.1"/>
    <property type="molecule type" value="Genomic_DNA"/>
</dbReference>
<reference evidence="1 2" key="1">
    <citation type="journal article" date="2015" name="Nature">
        <title>rRNA introns, odd ribosomes, and small enigmatic genomes across a large radiation of phyla.</title>
        <authorList>
            <person name="Brown C.T."/>
            <person name="Hug L.A."/>
            <person name="Thomas B.C."/>
            <person name="Sharon I."/>
            <person name="Castelle C.J."/>
            <person name="Singh A."/>
            <person name="Wilkins M.J."/>
            <person name="Williams K.H."/>
            <person name="Banfield J.F."/>
        </authorList>
    </citation>
    <scope>NUCLEOTIDE SEQUENCE [LARGE SCALE GENOMIC DNA]</scope>
</reference>
<accession>A0A0G0QXZ7</accession>
<gene>
    <name evidence="1" type="ORF">UT76_C0023G0011</name>
</gene>
<name>A0A0G0QXZ7_9BACT</name>
<evidence type="ECO:0000313" key="2">
    <source>
        <dbReference type="Proteomes" id="UP000034215"/>
    </source>
</evidence>
<comment type="caution">
    <text evidence="1">The sequence shown here is derived from an EMBL/GenBank/DDBJ whole genome shotgun (WGS) entry which is preliminary data.</text>
</comment>
<sequence length="83" mass="9557">MEDMATNVSGREVPMATKVTPMIRGDILILEESFSENFNNKYAEIIKKNIETKNLVKNSGTTIYVYLYIIKFFSFTSTLHEVK</sequence>
<evidence type="ECO:0000313" key="1">
    <source>
        <dbReference type="EMBL" id="KKR42321.1"/>
    </source>
</evidence>